<reference evidence="1 2" key="1">
    <citation type="submission" date="2019-10" db="EMBL/GenBank/DDBJ databases">
        <title>Genomic and transcriptomic insights into the perfect genentic adaptation of a filamentous nitrogen-fixing cyanobacterium to rice fields.</title>
        <authorList>
            <person name="Chen Z."/>
        </authorList>
    </citation>
    <scope>NUCLEOTIDE SEQUENCE [LARGE SCALE GENOMIC DNA]</scope>
    <source>
        <strain evidence="1">CCNUC1</strain>
    </source>
</reference>
<keyword evidence="2" id="KW-1185">Reference proteome</keyword>
<name>A0A5P8WF62_9NOSO</name>
<dbReference type="Proteomes" id="UP000326678">
    <property type="component" value="Chromosome Gxm2"/>
</dbReference>
<sequence length="303" mass="33920">MIRNWFKTKTDSLESQQSSAVLRVIGDRSSGKTAYMASLARWPNADPTSPVQTVIPVGEAGEELITKAQNILEQGLELEATNLAASTTDIKDYTLRITLKGQFSWNNLKTNIGSQIVNLNISSKDYAGEFFSDLLYRAGNPQLQEYLEDCSLATGIMFLVDGSSRAKDSEYANGLDKFLTSLDRTDTVLGRRKIAFVLTKCEQSELWVNRHRPAFLAEARFPQVHRKLQAWQQIGSGSLEYFTTSAFGMLGNNYPEPNVQLLSRGRDGVTAVIKEPKRWRPFGLVAPVYWLCTGDRHKELDKG</sequence>
<gene>
    <name evidence="1" type="ORF">GXM_08902</name>
</gene>
<dbReference type="AlphaFoldDB" id="A0A5P8WF62"/>
<accession>A0A5P8WF62</accession>
<evidence type="ECO:0000313" key="2">
    <source>
        <dbReference type="Proteomes" id="UP000326678"/>
    </source>
</evidence>
<organism evidence="1 2">
    <name type="scientific">Nostoc sphaeroides CCNUC1</name>
    <dbReference type="NCBI Taxonomy" id="2653204"/>
    <lineage>
        <taxon>Bacteria</taxon>
        <taxon>Bacillati</taxon>
        <taxon>Cyanobacteriota</taxon>
        <taxon>Cyanophyceae</taxon>
        <taxon>Nostocales</taxon>
        <taxon>Nostocaceae</taxon>
        <taxon>Nostoc</taxon>
    </lineage>
</organism>
<evidence type="ECO:0000313" key="1">
    <source>
        <dbReference type="EMBL" id="QFS51408.1"/>
    </source>
</evidence>
<proteinExistence type="predicted"/>
<dbReference type="EMBL" id="CP045227">
    <property type="protein sequence ID" value="QFS51408.1"/>
    <property type="molecule type" value="Genomic_DNA"/>
</dbReference>
<dbReference type="KEGG" id="nsh:GXM_08902"/>
<protein>
    <submittedName>
        <fullName evidence="1">Uncharacterized protein</fullName>
    </submittedName>
</protein>
<dbReference type="RefSeq" id="WP_152591966.1">
    <property type="nucleotide sequence ID" value="NZ_CP045227.1"/>
</dbReference>